<dbReference type="InterPro" id="IPR038501">
    <property type="entry name" value="Spore_GerAC_C_sf"/>
</dbReference>
<protein>
    <submittedName>
        <fullName evidence="10">Spore germination protein BC</fullName>
    </submittedName>
</protein>
<dbReference type="Pfam" id="PF05504">
    <property type="entry name" value="Spore_GerAC"/>
    <property type="match status" value="1"/>
</dbReference>
<sequence>MRRASNHVQFFLSVLLSVFLLFSLAGCWSSHEIEERSLGVGVALDKAKKSMTEKGFDEQEEEYPKKNLITTTYQLITPQVASSTTVQGGSQQKAYVNMAETGDSIHQMARELSLRRETSIASQHLKVIIIGEALARTYSLGKLVNEFLRDNEIRPSCLVLISKGRASNGLESKTAGEIPAFRLVGMVENAYRTTRILPPTSLIKLESNIQSGTSFLLQNVLSANGEIKFAGAAVIKGKTNKMIGFLNEEEVDGLTWITGKGKGGLVKSFDKKTGQMIVYEIESMKSRIEPHVKGNNISFNVHIESEGRLSENWVASGDPLKNQFLQKVQKNSEKKVEHLVRTTVEKIQKEYKVDVAGFGNQLRIKRPRVWMRVKDNWDQTFSEVPINYDVKLMIKDYGTSGSQK</sequence>
<dbReference type="PANTHER" id="PTHR35789:SF1">
    <property type="entry name" value="SPORE GERMINATION PROTEIN B3"/>
    <property type="match status" value="1"/>
</dbReference>
<evidence type="ECO:0000259" key="8">
    <source>
        <dbReference type="Pfam" id="PF05504"/>
    </source>
</evidence>
<proteinExistence type="inferred from homology"/>
<accession>A0A8D4BKI0</accession>
<dbReference type="PANTHER" id="PTHR35789">
    <property type="entry name" value="SPORE GERMINATION PROTEIN B3"/>
    <property type="match status" value="1"/>
</dbReference>
<feature type="domain" description="Spore germination protein N-terminal" evidence="9">
    <location>
        <begin position="30"/>
        <end position="216"/>
    </location>
</feature>
<dbReference type="Gene3D" id="3.30.300.210">
    <property type="entry name" value="Nutrient germinant receptor protein C, domain 3"/>
    <property type="match status" value="1"/>
</dbReference>
<dbReference type="EMBL" id="CP003017">
    <property type="protein sequence ID" value="AEN89903.1"/>
    <property type="molecule type" value="Genomic_DNA"/>
</dbReference>
<comment type="similarity">
    <text evidence="2">Belongs to the GerABKC lipoprotein family.</text>
</comment>
<dbReference type="PROSITE" id="PS51257">
    <property type="entry name" value="PROKAR_LIPOPROTEIN"/>
    <property type="match status" value="1"/>
</dbReference>
<name>A0A8D4BKI0_PRIMW</name>
<keyword evidence="4" id="KW-0732">Signal</keyword>
<keyword evidence="5" id="KW-0472">Membrane</keyword>
<reference evidence="10 11" key="1">
    <citation type="journal article" date="2011" name="J. Bacteriol.">
        <title>Complete genome sequence of the industrial strain Bacillus megaterium WSH-002.</title>
        <authorList>
            <person name="Liu L."/>
            <person name="Li Y."/>
            <person name="Zhang J."/>
            <person name="Zou W."/>
            <person name="Zhou Z."/>
            <person name="Liu J."/>
            <person name="Li X."/>
            <person name="Wang L."/>
            <person name="Chen J."/>
        </authorList>
    </citation>
    <scope>NUCLEOTIDE SEQUENCE [LARGE SCALE GENOMIC DNA]</scope>
    <source>
        <strain evidence="10 11">WSH-002</strain>
    </source>
</reference>
<evidence type="ECO:0000256" key="7">
    <source>
        <dbReference type="ARBA" id="ARBA00023288"/>
    </source>
</evidence>
<dbReference type="Pfam" id="PF25198">
    <property type="entry name" value="Spore_GerAC_N"/>
    <property type="match status" value="1"/>
</dbReference>
<dbReference type="KEGG" id="bmh:BMWSH_3021"/>
<evidence type="ECO:0000256" key="6">
    <source>
        <dbReference type="ARBA" id="ARBA00023139"/>
    </source>
</evidence>
<keyword evidence="6" id="KW-0564">Palmitate</keyword>
<dbReference type="GO" id="GO:0016020">
    <property type="term" value="C:membrane"/>
    <property type="evidence" value="ECO:0007669"/>
    <property type="project" value="UniProtKB-SubCell"/>
</dbReference>
<dbReference type="InterPro" id="IPR046953">
    <property type="entry name" value="Spore_GerAC-like_C"/>
</dbReference>
<evidence type="ECO:0000313" key="11">
    <source>
        <dbReference type="Proteomes" id="UP000001283"/>
    </source>
</evidence>
<dbReference type="AlphaFoldDB" id="A0A8D4BKI0"/>
<evidence type="ECO:0000256" key="4">
    <source>
        <dbReference type="ARBA" id="ARBA00022729"/>
    </source>
</evidence>
<evidence type="ECO:0000256" key="5">
    <source>
        <dbReference type="ARBA" id="ARBA00023136"/>
    </source>
</evidence>
<dbReference type="GO" id="GO:0009847">
    <property type="term" value="P:spore germination"/>
    <property type="evidence" value="ECO:0007669"/>
    <property type="project" value="InterPro"/>
</dbReference>
<evidence type="ECO:0000256" key="2">
    <source>
        <dbReference type="ARBA" id="ARBA00007886"/>
    </source>
</evidence>
<keyword evidence="7" id="KW-0449">Lipoprotein</keyword>
<gene>
    <name evidence="10" type="primary">gerAC</name>
    <name evidence="10" type="ORF">BMWSH_3021</name>
</gene>
<keyword evidence="3" id="KW-0309">Germination</keyword>
<evidence type="ECO:0000256" key="1">
    <source>
        <dbReference type="ARBA" id="ARBA00004635"/>
    </source>
</evidence>
<dbReference type="NCBIfam" id="TIGR02887">
    <property type="entry name" value="spore_ger_x_C"/>
    <property type="match status" value="1"/>
</dbReference>
<dbReference type="InterPro" id="IPR057336">
    <property type="entry name" value="GerAC_N"/>
</dbReference>
<dbReference type="RefSeq" id="WP_014460230.1">
    <property type="nucleotide sequence ID" value="NC_017138.1"/>
</dbReference>
<dbReference type="InterPro" id="IPR008844">
    <property type="entry name" value="Spore_GerAC-like"/>
</dbReference>
<comment type="subcellular location">
    <subcellularLocation>
        <location evidence="1">Membrane</location>
        <topology evidence="1">Lipid-anchor</topology>
    </subcellularLocation>
</comment>
<dbReference type="Proteomes" id="UP000001283">
    <property type="component" value="Chromosome"/>
</dbReference>
<feature type="domain" description="Spore germination GerAC-like C-terminal" evidence="8">
    <location>
        <begin position="231"/>
        <end position="398"/>
    </location>
</feature>
<organism evidence="10 11">
    <name type="scientific">Priestia megaterium (strain WSH-002)</name>
    <name type="common">Bacillus megaterium</name>
    <dbReference type="NCBI Taxonomy" id="1006007"/>
    <lineage>
        <taxon>Bacteria</taxon>
        <taxon>Bacillati</taxon>
        <taxon>Bacillota</taxon>
        <taxon>Bacilli</taxon>
        <taxon>Bacillales</taxon>
        <taxon>Bacillaceae</taxon>
        <taxon>Priestia</taxon>
    </lineage>
</organism>
<evidence type="ECO:0000256" key="3">
    <source>
        <dbReference type="ARBA" id="ARBA00022544"/>
    </source>
</evidence>
<evidence type="ECO:0000259" key="9">
    <source>
        <dbReference type="Pfam" id="PF25198"/>
    </source>
</evidence>
<evidence type="ECO:0000313" key="10">
    <source>
        <dbReference type="EMBL" id="AEN89903.1"/>
    </source>
</evidence>